<dbReference type="GO" id="GO:0004842">
    <property type="term" value="F:ubiquitin-protein transferase activity"/>
    <property type="evidence" value="ECO:0007669"/>
    <property type="project" value="TreeGrafter"/>
</dbReference>
<dbReference type="GO" id="GO:0016567">
    <property type="term" value="P:protein ubiquitination"/>
    <property type="evidence" value="ECO:0007669"/>
    <property type="project" value="TreeGrafter"/>
</dbReference>
<dbReference type="GO" id="GO:0005634">
    <property type="term" value="C:nucleus"/>
    <property type="evidence" value="ECO:0007669"/>
    <property type="project" value="TreeGrafter"/>
</dbReference>
<dbReference type="AlphaFoldDB" id="A0AAW1XLR7"/>
<dbReference type="Pfam" id="PF07002">
    <property type="entry name" value="Copine"/>
    <property type="match status" value="1"/>
</dbReference>
<evidence type="ECO:0000313" key="4">
    <source>
        <dbReference type="Proteomes" id="UP001457282"/>
    </source>
</evidence>
<feature type="region of interest" description="Disordered" evidence="1">
    <location>
        <begin position="1"/>
        <end position="29"/>
    </location>
</feature>
<dbReference type="InterPro" id="IPR052079">
    <property type="entry name" value="E3_ligase/Copine_domain"/>
</dbReference>
<dbReference type="PANTHER" id="PTHR45751">
    <property type="entry name" value="COPINE FAMILY PROTEIN 1"/>
    <property type="match status" value="1"/>
</dbReference>
<feature type="domain" description="Copine C-terminal" evidence="2">
    <location>
        <begin position="170"/>
        <end position="306"/>
    </location>
</feature>
<organism evidence="3 4">
    <name type="scientific">Rubus argutus</name>
    <name type="common">Southern blackberry</name>
    <dbReference type="NCBI Taxonomy" id="59490"/>
    <lineage>
        <taxon>Eukaryota</taxon>
        <taxon>Viridiplantae</taxon>
        <taxon>Streptophyta</taxon>
        <taxon>Embryophyta</taxon>
        <taxon>Tracheophyta</taxon>
        <taxon>Spermatophyta</taxon>
        <taxon>Magnoliopsida</taxon>
        <taxon>eudicotyledons</taxon>
        <taxon>Gunneridae</taxon>
        <taxon>Pentapetalae</taxon>
        <taxon>rosids</taxon>
        <taxon>fabids</taxon>
        <taxon>Rosales</taxon>
        <taxon>Rosaceae</taxon>
        <taxon>Rosoideae</taxon>
        <taxon>Rosoideae incertae sedis</taxon>
        <taxon>Rubus</taxon>
    </lineage>
</organism>
<comment type="caution">
    <text evidence="3">The sequence shown here is derived from an EMBL/GenBank/DDBJ whole genome shotgun (WGS) entry which is preliminary data.</text>
</comment>
<dbReference type="Proteomes" id="UP001457282">
    <property type="component" value="Unassembled WGS sequence"/>
</dbReference>
<evidence type="ECO:0000259" key="2">
    <source>
        <dbReference type="Pfam" id="PF07002"/>
    </source>
</evidence>
<protein>
    <recommendedName>
        <fullName evidence="2">Copine C-terminal domain-containing protein</fullName>
    </recommendedName>
</protein>
<feature type="compositionally biased region" description="Pro residues" evidence="1">
    <location>
        <begin position="319"/>
        <end position="329"/>
    </location>
</feature>
<evidence type="ECO:0000256" key="1">
    <source>
        <dbReference type="SAM" id="MobiDB-lite"/>
    </source>
</evidence>
<evidence type="ECO:0000313" key="3">
    <source>
        <dbReference type="EMBL" id="KAK9937338.1"/>
    </source>
</evidence>
<name>A0AAW1XLR7_RUBAR</name>
<proteinExistence type="predicted"/>
<reference evidence="3 4" key="1">
    <citation type="journal article" date="2023" name="G3 (Bethesda)">
        <title>A chromosome-length genome assembly and annotation of blackberry (Rubus argutus, cv. 'Hillquist').</title>
        <authorList>
            <person name="Bruna T."/>
            <person name="Aryal R."/>
            <person name="Dudchenko O."/>
            <person name="Sargent D.J."/>
            <person name="Mead D."/>
            <person name="Buti M."/>
            <person name="Cavallini A."/>
            <person name="Hytonen T."/>
            <person name="Andres J."/>
            <person name="Pham M."/>
            <person name="Weisz D."/>
            <person name="Mascagni F."/>
            <person name="Usai G."/>
            <person name="Natali L."/>
            <person name="Bassil N."/>
            <person name="Fernandez G.E."/>
            <person name="Lomsadze A."/>
            <person name="Armour M."/>
            <person name="Olukolu B."/>
            <person name="Poorten T."/>
            <person name="Britton C."/>
            <person name="Davik J."/>
            <person name="Ashrafi H."/>
            <person name="Aiden E.L."/>
            <person name="Borodovsky M."/>
            <person name="Worthington M."/>
        </authorList>
    </citation>
    <scope>NUCLEOTIDE SEQUENCE [LARGE SCALE GENOMIC DNA]</scope>
    <source>
        <strain evidence="3">PI 553951</strain>
    </source>
</reference>
<dbReference type="EMBL" id="JBEDUW010000003">
    <property type="protein sequence ID" value="KAK9937338.1"/>
    <property type="molecule type" value="Genomic_DNA"/>
</dbReference>
<accession>A0AAW1XLR7</accession>
<gene>
    <name evidence="3" type="ORF">M0R45_014136</name>
</gene>
<sequence>MAASSSTSSTRNTSPGRKDKQNNNSTDNTTAAIYKTLDEVTAGLGAAGLESSGLITGIDLANYSYLKEASSNNNIPQSSSGQERAKLEFLLDSMRLTKKLMIMIDLMFDLMVLTAISKSLEPLRSDEDNSVPFFADFFEYATKKYDQKENPFSFNSDHSPNNPLSAVGSQPASYATAIDLAVEIVERKGGRFQTLVLTADNQAVKNFFKGKDGELSPEGEKTIQSIFNASLFPLSIILVGVGNGSWEHMKNFQDKIPARKFDNFQFVNFTEIMSGDSPPSEKEAAFAFEALKKTPTQYKAAVELGLIGGVTGKSKKNVPHPPSVPPSCSPVPNCGPTTSAPVIKA</sequence>
<feature type="region of interest" description="Disordered" evidence="1">
    <location>
        <begin position="312"/>
        <end position="345"/>
    </location>
</feature>
<keyword evidence="4" id="KW-1185">Reference proteome</keyword>
<feature type="compositionally biased region" description="Polar residues" evidence="1">
    <location>
        <begin position="335"/>
        <end position="345"/>
    </location>
</feature>
<dbReference type="InterPro" id="IPR010734">
    <property type="entry name" value="Copine_C"/>
</dbReference>
<dbReference type="PANTHER" id="PTHR45751:SF16">
    <property type="entry name" value="E3 UBIQUITIN-PROTEIN LIGASE RGLG4"/>
    <property type="match status" value="1"/>
</dbReference>
<feature type="compositionally biased region" description="Low complexity" evidence="1">
    <location>
        <begin position="1"/>
        <end position="14"/>
    </location>
</feature>